<organism evidence="4 5">
    <name type="scientific">Paraburkholderia dinghuensis</name>
    <dbReference type="NCBI Taxonomy" id="2305225"/>
    <lineage>
        <taxon>Bacteria</taxon>
        <taxon>Pseudomonadati</taxon>
        <taxon>Pseudomonadota</taxon>
        <taxon>Betaproteobacteria</taxon>
        <taxon>Burkholderiales</taxon>
        <taxon>Burkholderiaceae</taxon>
        <taxon>Paraburkholderia</taxon>
    </lineage>
</organism>
<dbReference type="PRINTS" id="PR00081">
    <property type="entry name" value="GDHRDH"/>
</dbReference>
<dbReference type="PANTHER" id="PTHR48107:SF7">
    <property type="entry name" value="RE15974P"/>
    <property type="match status" value="1"/>
</dbReference>
<evidence type="ECO:0000259" key="3">
    <source>
        <dbReference type="SMART" id="SM00822"/>
    </source>
</evidence>
<dbReference type="InterPro" id="IPR057326">
    <property type="entry name" value="KR_dom"/>
</dbReference>
<comment type="similarity">
    <text evidence="1">Belongs to the short-chain dehydrogenases/reductases (SDR) family.</text>
</comment>
<feature type="domain" description="Ketoreductase" evidence="3">
    <location>
        <begin position="9"/>
        <end position="187"/>
    </location>
</feature>
<dbReference type="Proteomes" id="UP000272778">
    <property type="component" value="Unassembled WGS sequence"/>
</dbReference>
<gene>
    <name evidence="4" type="ORF">D1Y85_25645</name>
</gene>
<dbReference type="EMBL" id="RQIS01000030">
    <property type="protein sequence ID" value="RQH00146.1"/>
    <property type="molecule type" value="Genomic_DNA"/>
</dbReference>
<name>A0A3N6PMA9_9BURK</name>
<dbReference type="FunFam" id="3.40.50.720:FF:000084">
    <property type="entry name" value="Short-chain dehydrogenase reductase"/>
    <property type="match status" value="1"/>
</dbReference>
<dbReference type="InterPro" id="IPR002347">
    <property type="entry name" value="SDR_fam"/>
</dbReference>
<keyword evidence="2" id="KW-0560">Oxidoreductase</keyword>
<dbReference type="OrthoDB" id="9803333at2"/>
<evidence type="ECO:0000256" key="2">
    <source>
        <dbReference type="ARBA" id="ARBA00023002"/>
    </source>
</evidence>
<dbReference type="Gene3D" id="3.40.50.720">
    <property type="entry name" value="NAD(P)-binding Rossmann-like Domain"/>
    <property type="match status" value="1"/>
</dbReference>
<dbReference type="PANTHER" id="PTHR48107">
    <property type="entry name" value="NADPH-DEPENDENT ALDEHYDE REDUCTASE-LIKE PROTEIN, CHLOROPLASTIC-RELATED"/>
    <property type="match status" value="1"/>
</dbReference>
<evidence type="ECO:0000313" key="5">
    <source>
        <dbReference type="Proteomes" id="UP000272778"/>
    </source>
</evidence>
<dbReference type="InterPro" id="IPR036291">
    <property type="entry name" value="NAD(P)-bd_dom_sf"/>
</dbReference>
<reference evidence="4 5" key="1">
    <citation type="submission" date="2018-11" db="EMBL/GenBank/DDBJ databases">
        <title>Paraburkholderia sp. DHOA04, isolated from soil.</title>
        <authorList>
            <person name="Gao Z.-H."/>
            <person name="Qiu L.-H."/>
            <person name="Fu J.-C."/>
        </authorList>
    </citation>
    <scope>NUCLEOTIDE SEQUENCE [LARGE SCALE GENOMIC DNA]</scope>
    <source>
        <strain evidence="4 5">DHOA04</strain>
    </source>
</reference>
<dbReference type="CDD" id="cd05362">
    <property type="entry name" value="THN_reductase-like_SDR_c"/>
    <property type="match status" value="1"/>
</dbReference>
<dbReference type="AlphaFoldDB" id="A0A3N6PMA9"/>
<accession>A0A3N6PMA9</accession>
<dbReference type="SMART" id="SM00822">
    <property type="entry name" value="PKS_KR"/>
    <property type="match status" value="1"/>
</dbReference>
<dbReference type="RefSeq" id="WP_124153881.1">
    <property type="nucleotide sequence ID" value="NZ_RQIS01000030.1"/>
</dbReference>
<dbReference type="SUPFAM" id="SSF51735">
    <property type="entry name" value="NAD(P)-binding Rossmann-fold domains"/>
    <property type="match status" value="1"/>
</dbReference>
<evidence type="ECO:0000256" key="1">
    <source>
        <dbReference type="ARBA" id="ARBA00006484"/>
    </source>
</evidence>
<protein>
    <submittedName>
        <fullName evidence="4">SDR family oxidoreductase</fullName>
    </submittedName>
</protein>
<dbReference type="Pfam" id="PF13561">
    <property type="entry name" value="adh_short_C2"/>
    <property type="match status" value="1"/>
</dbReference>
<keyword evidence="5" id="KW-1185">Reference proteome</keyword>
<comment type="caution">
    <text evidence="4">The sequence shown here is derived from an EMBL/GenBank/DDBJ whole genome shotgun (WGS) entry which is preliminary data.</text>
</comment>
<sequence length="248" mass="25709">MNSSSTAHSVAIVTGASRGIGAAIAERLARDGHAVVVNYASSAAPAEALVAKITAEGGRAIAVKADISNAADARRLFETTSEQLGQPTVLVNNAGIMKNATIAESTNALFDETFDTNVRGTLNTMREAATRLADGGRVINFSTSVLALNRPTYGLYCASKAAVEALTRIFANELRGRNITVNAVAPGPTATALFLEGKTEQQISQFTNMPPLQRLGLPEDIAAVVSFLAGPDGAWVNGQVLRANGGLA</sequence>
<dbReference type="PRINTS" id="PR00080">
    <property type="entry name" value="SDRFAMILY"/>
</dbReference>
<dbReference type="GO" id="GO:0016614">
    <property type="term" value="F:oxidoreductase activity, acting on CH-OH group of donors"/>
    <property type="evidence" value="ECO:0007669"/>
    <property type="project" value="UniProtKB-ARBA"/>
</dbReference>
<proteinExistence type="inferred from homology"/>
<evidence type="ECO:0000313" key="4">
    <source>
        <dbReference type="EMBL" id="RQH00146.1"/>
    </source>
</evidence>